<dbReference type="PROSITE" id="PS00028">
    <property type="entry name" value="ZINC_FINGER_C2H2_1"/>
    <property type="match status" value="2"/>
</dbReference>
<evidence type="ECO:0000256" key="6">
    <source>
        <dbReference type="SAM" id="MobiDB-lite"/>
    </source>
</evidence>
<dbReference type="EMBL" id="JBBPDW010000001">
    <property type="protein sequence ID" value="KAK7556767.1"/>
    <property type="molecule type" value="Genomic_DNA"/>
</dbReference>
<name>A0ABR1MQR1_9PEZI</name>
<evidence type="ECO:0000256" key="5">
    <source>
        <dbReference type="PROSITE-ProRule" id="PRU00042"/>
    </source>
</evidence>
<feature type="domain" description="C2H2-type" evidence="7">
    <location>
        <begin position="371"/>
        <end position="399"/>
    </location>
</feature>
<evidence type="ECO:0000259" key="7">
    <source>
        <dbReference type="PROSITE" id="PS50157"/>
    </source>
</evidence>
<keyword evidence="3 5" id="KW-0863">Zinc-finger</keyword>
<proteinExistence type="predicted"/>
<evidence type="ECO:0000256" key="4">
    <source>
        <dbReference type="ARBA" id="ARBA00022833"/>
    </source>
</evidence>
<evidence type="ECO:0000313" key="8">
    <source>
        <dbReference type="EMBL" id="KAK7556767.1"/>
    </source>
</evidence>
<evidence type="ECO:0000313" key="9">
    <source>
        <dbReference type="Proteomes" id="UP001365128"/>
    </source>
</evidence>
<dbReference type="InterPro" id="IPR013087">
    <property type="entry name" value="Znf_C2H2_type"/>
</dbReference>
<evidence type="ECO:0000256" key="3">
    <source>
        <dbReference type="ARBA" id="ARBA00022771"/>
    </source>
</evidence>
<accession>A0ABR1MQR1</accession>
<dbReference type="PANTHER" id="PTHR24408:SF58">
    <property type="entry name" value="TRANSCRIPTION FACTOR (TFIIIA), PUTATIVE (AFU_ORTHOLOGUE AFUA_1G05150)-RELATED"/>
    <property type="match status" value="1"/>
</dbReference>
<organism evidence="8 9">
    <name type="scientific">Phyllosticta citricarpa</name>
    <dbReference type="NCBI Taxonomy" id="55181"/>
    <lineage>
        <taxon>Eukaryota</taxon>
        <taxon>Fungi</taxon>
        <taxon>Dikarya</taxon>
        <taxon>Ascomycota</taxon>
        <taxon>Pezizomycotina</taxon>
        <taxon>Dothideomycetes</taxon>
        <taxon>Dothideomycetes incertae sedis</taxon>
        <taxon>Botryosphaeriales</taxon>
        <taxon>Phyllostictaceae</taxon>
        <taxon>Phyllosticta</taxon>
    </lineage>
</organism>
<gene>
    <name evidence="8" type="ORF">IWX46DRAFT_636690</name>
</gene>
<dbReference type="InterPro" id="IPR036236">
    <property type="entry name" value="Znf_C2H2_sf"/>
</dbReference>
<sequence length="428" mass="47781">MASKRSLEGQESDCPQPKRPKTVEDPVTSDRLTSLPPTETIDVDAVSAHHFENQNSQDFISLPASHGEIDFELLESLIKSDSNELVNKHVHHDSYDATPPQAAHSEFLNVNACLEHQPEYLAAHTHGNFATTSSAMDNDNLERVSREFRAAEGLDSDSVLIEAELFKHEKEGCNLCFYQTTVGETMAAAAPTTNGCSLMLSELESQVISTFDFDSPPGEEQTLSNFLAQYGLLHCVEGWTIPEQDSCSMAPPASQCNFQADHEADIVFYCDDKQNQPVGTALDEPSEFLQPPAVQGDSNNVMTPPRKKYRNIASAKNEDPAEPRYMPESKDINMKHIEDEKPFRCNHCDKRFKLAKSVRRHEKAEHTDCQISCPHCKLTFKRNDSLLVHARKCHGVELPHKRRDTQGLNRRASATPPTPSTPSTPEKE</sequence>
<evidence type="ECO:0000256" key="2">
    <source>
        <dbReference type="ARBA" id="ARBA00022737"/>
    </source>
</evidence>
<keyword evidence="4" id="KW-0862">Zinc</keyword>
<evidence type="ECO:0000256" key="1">
    <source>
        <dbReference type="ARBA" id="ARBA00022723"/>
    </source>
</evidence>
<reference evidence="8 9" key="1">
    <citation type="submission" date="2024-04" db="EMBL/GenBank/DDBJ databases">
        <title>Phyllosticta paracitricarpa is synonymous to the EU quarantine fungus P. citricarpa based on phylogenomic analyses.</title>
        <authorList>
            <consortium name="Lawrence Berkeley National Laboratory"/>
            <person name="Van Ingen-Buijs V.A."/>
            <person name="Van Westerhoven A.C."/>
            <person name="Haridas S."/>
            <person name="Skiadas P."/>
            <person name="Martin F."/>
            <person name="Groenewald J.Z."/>
            <person name="Crous P.W."/>
            <person name="Seidl M.F."/>
        </authorList>
    </citation>
    <scope>NUCLEOTIDE SEQUENCE [LARGE SCALE GENOMIC DNA]</scope>
    <source>
        <strain evidence="8 9">CBS 122670</strain>
    </source>
</reference>
<feature type="region of interest" description="Disordered" evidence="6">
    <location>
        <begin position="398"/>
        <end position="428"/>
    </location>
</feature>
<feature type="domain" description="C2H2-type" evidence="7">
    <location>
        <begin position="343"/>
        <end position="371"/>
    </location>
</feature>
<dbReference type="PANTHER" id="PTHR24408">
    <property type="entry name" value="ZINC FINGER PROTEIN"/>
    <property type="match status" value="1"/>
</dbReference>
<dbReference type="SUPFAM" id="SSF57667">
    <property type="entry name" value="beta-beta-alpha zinc fingers"/>
    <property type="match status" value="1"/>
</dbReference>
<dbReference type="Gene3D" id="3.30.160.60">
    <property type="entry name" value="Classic Zinc Finger"/>
    <property type="match status" value="1"/>
</dbReference>
<feature type="region of interest" description="Disordered" evidence="6">
    <location>
        <begin position="1"/>
        <end position="36"/>
    </location>
</feature>
<keyword evidence="9" id="KW-1185">Reference proteome</keyword>
<comment type="caution">
    <text evidence="8">The sequence shown here is derived from an EMBL/GenBank/DDBJ whole genome shotgun (WGS) entry which is preliminary data.</text>
</comment>
<dbReference type="PROSITE" id="PS50157">
    <property type="entry name" value="ZINC_FINGER_C2H2_2"/>
    <property type="match status" value="2"/>
</dbReference>
<protein>
    <recommendedName>
        <fullName evidence="7">C2H2-type domain-containing protein</fullName>
    </recommendedName>
</protein>
<dbReference type="Proteomes" id="UP001365128">
    <property type="component" value="Unassembled WGS sequence"/>
</dbReference>
<keyword evidence="1" id="KW-0479">Metal-binding</keyword>
<dbReference type="SMART" id="SM00355">
    <property type="entry name" value="ZnF_C2H2"/>
    <property type="match status" value="2"/>
</dbReference>
<keyword evidence="2" id="KW-0677">Repeat</keyword>